<evidence type="ECO:0000313" key="3">
    <source>
        <dbReference type="Proteomes" id="UP000757540"/>
    </source>
</evidence>
<reference evidence="2 3" key="1">
    <citation type="submission" date="2020-05" db="EMBL/GenBank/DDBJ databases">
        <title>Genomic Encyclopedia of Type Strains, Phase III (KMG-III): the genomes of soil and plant-associated and newly described type strains.</title>
        <authorList>
            <person name="Whitman W."/>
        </authorList>
    </citation>
    <scope>NUCLEOTIDE SEQUENCE [LARGE SCALE GENOMIC DNA]</scope>
    <source>
        <strain evidence="2 3">KCTC 19046</strain>
    </source>
</reference>
<comment type="caution">
    <text evidence="2">The sequence shown here is derived from an EMBL/GenBank/DDBJ whole genome shotgun (WGS) entry which is preliminary data.</text>
</comment>
<dbReference type="Gene3D" id="3.40.50.150">
    <property type="entry name" value="Vaccinia Virus protein VP39"/>
    <property type="match status" value="1"/>
</dbReference>
<dbReference type="Proteomes" id="UP000757540">
    <property type="component" value="Unassembled WGS sequence"/>
</dbReference>
<dbReference type="RefSeq" id="WP_171785058.1">
    <property type="nucleotide sequence ID" value="NZ_BAAAML010000004.1"/>
</dbReference>
<sequence>MPGCCEPQGYDRVFDDREARRAARRYRRSGLTVLPRRTVELYRAGEVSGATLLEVGAGIGDFTVEMMRAGVDRATCVDLSGAYDHAAAELLTEAGLAARVQRVVGDLAAQPDAVEPVDIVALHSVVCCYPDARRLLTAAASRARRFLVVSFPRGWLRLWAPVSNIYPRLRGSDWRFVVHPRETILQAAADAGFEVQRIERLRVDEHVVLVRLDDTDPRRATTLDP</sequence>
<evidence type="ECO:0000313" key="2">
    <source>
        <dbReference type="EMBL" id="NOV98850.1"/>
    </source>
</evidence>
<organism evidence="2 3">
    <name type="scientific">Isoptericola halotolerans</name>
    <dbReference type="NCBI Taxonomy" id="300560"/>
    <lineage>
        <taxon>Bacteria</taxon>
        <taxon>Bacillati</taxon>
        <taxon>Actinomycetota</taxon>
        <taxon>Actinomycetes</taxon>
        <taxon>Micrococcales</taxon>
        <taxon>Promicromonosporaceae</taxon>
        <taxon>Isoptericola</taxon>
    </lineage>
</organism>
<dbReference type="CDD" id="cd02440">
    <property type="entry name" value="AdoMet_MTases"/>
    <property type="match status" value="1"/>
</dbReference>
<evidence type="ECO:0000259" key="1">
    <source>
        <dbReference type="Pfam" id="PF13649"/>
    </source>
</evidence>
<keyword evidence="2" id="KW-0808">Transferase</keyword>
<proteinExistence type="predicted"/>
<dbReference type="EMBL" id="JABEZU010000005">
    <property type="protein sequence ID" value="NOV98850.1"/>
    <property type="molecule type" value="Genomic_DNA"/>
</dbReference>
<accession>A0ABX2A831</accession>
<keyword evidence="2" id="KW-0489">Methyltransferase</keyword>
<name>A0ABX2A831_9MICO</name>
<feature type="domain" description="Methyltransferase" evidence="1">
    <location>
        <begin position="53"/>
        <end position="140"/>
    </location>
</feature>
<dbReference type="InterPro" id="IPR041698">
    <property type="entry name" value="Methyltransf_25"/>
</dbReference>
<dbReference type="Pfam" id="PF13649">
    <property type="entry name" value="Methyltransf_25"/>
    <property type="match status" value="1"/>
</dbReference>
<protein>
    <submittedName>
        <fullName evidence="2">Magnesium-protoporphyrin O-methyltransferase</fullName>
        <ecNumber evidence="2">2.1.1.11</ecNumber>
    </submittedName>
</protein>
<keyword evidence="3" id="KW-1185">Reference proteome</keyword>
<dbReference type="EC" id="2.1.1.11" evidence="2"/>
<gene>
    <name evidence="2" type="ORF">HDG69_003452</name>
</gene>
<dbReference type="SUPFAM" id="SSF53335">
    <property type="entry name" value="S-adenosyl-L-methionine-dependent methyltransferases"/>
    <property type="match status" value="1"/>
</dbReference>
<dbReference type="GO" id="GO:0032259">
    <property type="term" value="P:methylation"/>
    <property type="evidence" value="ECO:0007669"/>
    <property type="project" value="UniProtKB-KW"/>
</dbReference>
<dbReference type="InterPro" id="IPR029063">
    <property type="entry name" value="SAM-dependent_MTases_sf"/>
</dbReference>
<dbReference type="GO" id="GO:0046406">
    <property type="term" value="F:magnesium protoporphyrin IX methyltransferase activity"/>
    <property type="evidence" value="ECO:0007669"/>
    <property type="project" value="UniProtKB-EC"/>
</dbReference>